<dbReference type="NCBIfam" id="NF003501">
    <property type="entry name" value="PRK05170.1-5"/>
    <property type="match status" value="1"/>
</dbReference>
<dbReference type="PANTHER" id="PTHR37421">
    <property type="entry name" value="UPF0260 PROTEIN YCGN"/>
    <property type="match status" value="1"/>
</dbReference>
<comment type="similarity">
    <text evidence="1">Belongs to the UPF0260 family.</text>
</comment>
<dbReference type="RefSeq" id="WP_083481488.1">
    <property type="nucleotide sequence ID" value="NZ_BMDY01000001.1"/>
</dbReference>
<reference evidence="3" key="1">
    <citation type="journal article" date="2019" name="Int. J. Syst. Evol. Microbiol.">
        <title>The Global Catalogue of Microorganisms (GCM) 10K type strain sequencing project: providing services to taxonomists for standard genome sequencing and annotation.</title>
        <authorList>
            <consortium name="The Broad Institute Genomics Platform"/>
            <consortium name="The Broad Institute Genome Sequencing Center for Infectious Disease"/>
            <person name="Wu L."/>
            <person name="Ma J."/>
        </authorList>
    </citation>
    <scope>NUCLEOTIDE SEQUENCE [LARGE SCALE GENOMIC DNA]</scope>
    <source>
        <strain evidence="3">CGMCC 1.10131</strain>
    </source>
</reference>
<accession>A0ABQ1HWS3</accession>
<evidence type="ECO:0000313" key="2">
    <source>
        <dbReference type="EMBL" id="GGA93678.1"/>
    </source>
</evidence>
<sequence>MSELGFWQQKTLAQMTDQEWESLCDGCGKCCLSKLIDEDTDELYYTNIACVLLNSKTCRCSDYENRFAKVPDCVKISLDDVEAFHWLPPSCAYKRLIEGKPLPEWHPLLNKGKASEMHKRGASIRGKIVCETQLVGPSQNYIVRWPLDECE</sequence>
<dbReference type="InterPro" id="IPR005358">
    <property type="entry name" value="Puta_zinc/iron-chelating_dom"/>
</dbReference>
<gene>
    <name evidence="2" type="ORF">GCM10007414_02980</name>
</gene>
<dbReference type="HAMAP" id="MF_00676">
    <property type="entry name" value="UPF0260"/>
    <property type="match status" value="1"/>
</dbReference>
<dbReference type="NCBIfam" id="NF003507">
    <property type="entry name" value="PRK05170.2-5"/>
    <property type="match status" value="1"/>
</dbReference>
<proteinExistence type="inferred from homology"/>
<dbReference type="InterPro" id="IPR008228">
    <property type="entry name" value="UCP006173"/>
</dbReference>
<dbReference type="EMBL" id="BMDY01000001">
    <property type="protein sequence ID" value="GGA93678.1"/>
    <property type="molecule type" value="Genomic_DNA"/>
</dbReference>
<comment type="caution">
    <text evidence="2">The sequence shown here is derived from an EMBL/GenBank/DDBJ whole genome shotgun (WGS) entry which is preliminary data.</text>
</comment>
<protein>
    <recommendedName>
        <fullName evidence="1">UPF0260 protein GCM10007414_02980</fullName>
    </recommendedName>
</protein>
<dbReference type="PANTHER" id="PTHR37421:SF1">
    <property type="entry name" value="UPF0260 PROTEIN YCGN"/>
    <property type="match status" value="1"/>
</dbReference>
<name>A0ABQ1HWS3_9ALTE</name>
<evidence type="ECO:0000313" key="3">
    <source>
        <dbReference type="Proteomes" id="UP000651977"/>
    </source>
</evidence>
<evidence type="ECO:0000256" key="1">
    <source>
        <dbReference type="HAMAP-Rule" id="MF_00676"/>
    </source>
</evidence>
<organism evidence="2 3">
    <name type="scientific">Agarivorans gilvus</name>
    <dbReference type="NCBI Taxonomy" id="680279"/>
    <lineage>
        <taxon>Bacteria</taxon>
        <taxon>Pseudomonadati</taxon>
        <taxon>Pseudomonadota</taxon>
        <taxon>Gammaproteobacteria</taxon>
        <taxon>Alteromonadales</taxon>
        <taxon>Alteromonadaceae</taxon>
        <taxon>Agarivorans</taxon>
    </lineage>
</organism>
<keyword evidence="3" id="KW-1185">Reference proteome</keyword>
<dbReference type="PIRSF" id="PIRSF006173">
    <property type="entry name" value="UCP006173"/>
    <property type="match status" value="1"/>
</dbReference>
<dbReference type="Pfam" id="PF03692">
    <property type="entry name" value="CxxCxxCC"/>
    <property type="match status" value="1"/>
</dbReference>
<dbReference type="Proteomes" id="UP000651977">
    <property type="component" value="Unassembled WGS sequence"/>
</dbReference>
<dbReference type="NCBIfam" id="NF003500">
    <property type="entry name" value="PRK05170.1-4"/>
    <property type="match status" value="1"/>
</dbReference>